<dbReference type="SUPFAM" id="SSF46785">
    <property type="entry name" value="Winged helix' DNA-binding domain"/>
    <property type="match status" value="1"/>
</dbReference>
<dbReference type="SUPFAM" id="SSF100950">
    <property type="entry name" value="NagB/RpiA/CoA transferase-like"/>
    <property type="match status" value="1"/>
</dbReference>
<reference evidence="5" key="1">
    <citation type="submission" date="2020-08" db="EMBL/GenBank/DDBJ databases">
        <title>Genome public.</title>
        <authorList>
            <person name="Liu C."/>
            <person name="Sun Q."/>
        </authorList>
    </citation>
    <scope>NUCLEOTIDE SEQUENCE</scope>
    <source>
        <strain evidence="5">NSJ-54</strain>
    </source>
</reference>
<name>A0A926EBC7_9FIRM</name>
<keyword evidence="1" id="KW-0805">Transcription regulation</keyword>
<dbReference type="EMBL" id="JACRTC010000011">
    <property type="protein sequence ID" value="MBC8571400.1"/>
    <property type="molecule type" value="Genomic_DNA"/>
</dbReference>
<dbReference type="SMART" id="SM01134">
    <property type="entry name" value="DeoRC"/>
    <property type="match status" value="1"/>
</dbReference>
<dbReference type="PROSITE" id="PS00894">
    <property type="entry name" value="HTH_DEOR_1"/>
    <property type="match status" value="1"/>
</dbReference>
<sequence length="255" mass="27388">MKNASERRDQIIKLLQKHGTVSNQELAELFGATPATIRRDLDYLEGIGALTRSWGKATIGSAITTVAPPAEREGRSLGEKEAIARAAARFVEDGDSLILDSSTTVLQMAESLQERSALSVVTNFISAAYAFAGSGISLQFSGGFFDDKMMSLVGPDCEAFFRSISVSKAFIGTTSLRAGQGFAVCSPFQSEAKRSMIAAAEQVFILMDQSKVGAYGINTFADFADVDVLITTGILEKSLEDQLRKSGVEIIYADR</sequence>
<dbReference type="GO" id="GO:0003700">
    <property type="term" value="F:DNA-binding transcription factor activity"/>
    <property type="evidence" value="ECO:0007669"/>
    <property type="project" value="InterPro"/>
</dbReference>
<organism evidence="5 6">
    <name type="scientific">Zongyangia hominis</name>
    <dbReference type="NCBI Taxonomy" id="2763677"/>
    <lineage>
        <taxon>Bacteria</taxon>
        <taxon>Bacillati</taxon>
        <taxon>Bacillota</taxon>
        <taxon>Clostridia</taxon>
        <taxon>Eubacteriales</taxon>
        <taxon>Oscillospiraceae</taxon>
        <taxon>Zongyangia</taxon>
    </lineage>
</organism>
<dbReference type="InterPro" id="IPR037171">
    <property type="entry name" value="NagB/RpiA_transferase-like"/>
</dbReference>
<evidence type="ECO:0000256" key="1">
    <source>
        <dbReference type="ARBA" id="ARBA00023015"/>
    </source>
</evidence>
<keyword evidence="2" id="KW-0238">DNA-binding</keyword>
<dbReference type="SMART" id="SM00420">
    <property type="entry name" value="HTH_DEOR"/>
    <property type="match status" value="1"/>
</dbReference>
<dbReference type="InterPro" id="IPR018356">
    <property type="entry name" value="Tscrpt_reg_HTH_DeoR_CS"/>
</dbReference>
<dbReference type="PANTHER" id="PTHR30363:SF44">
    <property type="entry name" value="AGA OPERON TRANSCRIPTIONAL REPRESSOR-RELATED"/>
    <property type="match status" value="1"/>
</dbReference>
<dbReference type="InterPro" id="IPR036388">
    <property type="entry name" value="WH-like_DNA-bd_sf"/>
</dbReference>
<protein>
    <submittedName>
        <fullName evidence="5">DeoR/GlpR transcriptional regulator</fullName>
    </submittedName>
</protein>
<dbReference type="Pfam" id="PF00455">
    <property type="entry name" value="DeoRC"/>
    <property type="match status" value="1"/>
</dbReference>
<dbReference type="InterPro" id="IPR014036">
    <property type="entry name" value="DeoR-like_C"/>
</dbReference>
<evidence type="ECO:0000313" key="5">
    <source>
        <dbReference type="EMBL" id="MBC8571400.1"/>
    </source>
</evidence>
<gene>
    <name evidence="5" type="ORF">H8709_11290</name>
</gene>
<dbReference type="Gene3D" id="1.10.10.10">
    <property type="entry name" value="Winged helix-like DNA-binding domain superfamily/Winged helix DNA-binding domain"/>
    <property type="match status" value="1"/>
</dbReference>
<evidence type="ECO:0000256" key="2">
    <source>
        <dbReference type="ARBA" id="ARBA00023125"/>
    </source>
</evidence>
<keyword evidence="6" id="KW-1185">Reference proteome</keyword>
<dbReference type="RefSeq" id="WP_262398452.1">
    <property type="nucleotide sequence ID" value="NZ_JACRTC010000011.1"/>
</dbReference>
<keyword evidence="3" id="KW-0804">Transcription</keyword>
<dbReference type="Pfam" id="PF08220">
    <property type="entry name" value="HTH_DeoR"/>
    <property type="match status" value="1"/>
</dbReference>
<evidence type="ECO:0000259" key="4">
    <source>
        <dbReference type="PROSITE" id="PS51000"/>
    </source>
</evidence>
<evidence type="ECO:0000256" key="3">
    <source>
        <dbReference type="ARBA" id="ARBA00023163"/>
    </source>
</evidence>
<comment type="caution">
    <text evidence="5">The sequence shown here is derived from an EMBL/GenBank/DDBJ whole genome shotgun (WGS) entry which is preliminary data.</text>
</comment>
<evidence type="ECO:0000313" key="6">
    <source>
        <dbReference type="Proteomes" id="UP000660861"/>
    </source>
</evidence>
<dbReference type="InterPro" id="IPR001034">
    <property type="entry name" value="DeoR_HTH"/>
</dbReference>
<dbReference type="PRINTS" id="PR00037">
    <property type="entry name" value="HTHLACR"/>
</dbReference>
<feature type="domain" description="HTH deoR-type" evidence="4">
    <location>
        <begin position="4"/>
        <end position="59"/>
    </location>
</feature>
<dbReference type="PROSITE" id="PS51000">
    <property type="entry name" value="HTH_DEOR_2"/>
    <property type="match status" value="1"/>
</dbReference>
<dbReference type="Proteomes" id="UP000660861">
    <property type="component" value="Unassembled WGS sequence"/>
</dbReference>
<dbReference type="PANTHER" id="PTHR30363">
    <property type="entry name" value="HTH-TYPE TRANSCRIPTIONAL REGULATOR SRLR-RELATED"/>
    <property type="match status" value="1"/>
</dbReference>
<dbReference type="InterPro" id="IPR050313">
    <property type="entry name" value="Carb_Metab_HTH_regulators"/>
</dbReference>
<dbReference type="GO" id="GO:0003677">
    <property type="term" value="F:DNA binding"/>
    <property type="evidence" value="ECO:0007669"/>
    <property type="project" value="UniProtKB-KW"/>
</dbReference>
<proteinExistence type="predicted"/>
<accession>A0A926EBC7</accession>
<dbReference type="AlphaFoldDB" id="A0A926EBC7"/>
<dbReference type="InterPro" id="IPR036390">
    <property type="entry name" value="WH_DNA-bd_sf"/>
</dbReference>